<sequence>MKRLIASLVFVVLPFSAAASPDLARDWGTKASALYEDTIDLLESDASIPASYETEIGRFALTAGRLGSWIDGSGGPSDLGCIFRGMAEEGETQLMALESAETPAAREESLKRLATMFSDAEAIAAAAALSADKRRPIEVHGAQNSCAANSDATHAALQ</sequence>
<reference evidence="2 3" key="1">
    <citation type="submission" date="2018-08" db="EMBL/GenBank/DDBJ databases">
        <title>Henriciella mobilis sp. nov., isolated from seawater.</title>
        <authorList>
            <person name="Cheng H."/>
            <person name="Wu Y.-H."/>
            <person name="Xu X.-W."/>
            <person name="Guo L.-L."/>
        </authorList>
    </citation>
    <scope>NUCLEOTIDE SEQUENCE [LARGE SCALE GENOMIC DNA]</scope>
    <source>
        <strain evidence="2 3">CCUG66934</strain>
    </source>
</reference>
<dbReference type="AlphaFoldDB" id="A0A399QPE3"/>
<evidence type="ECO:0000313" key="2">
    <source>
        <dbReference type="EMBL" id="RIJ20351.1"/>
    </source>
</evidence>
<accession>A0A399QPE3</accession>
<dbReference type="RefSeq" id="WP_119380668.1">
    <property type="nucleotide sequence ID" value="NZ_QWGB01000014.1"/>
</dbReference>
<feature type="signal peptide" evidence="1">
    <location>
        <begin position="1"/>
        <end position="19"/>
    </location>
</feature>
<feature type="chain" id="PRO_5017337890" evidence="1">
    <location>
        <begin position="20"/>
        <end position="158"/>
    </location>
</feature>
<organism evidence="2 3">
    <name type="scientific">Henriciella barbarensis</name>
    <dbReference type="NCBI Taxonomy" id="86342"/>
    <lineage>
        <taxon>Bacteria</taxon>
        <taxon>Pseudomonadati</taxon>
        <taxon>Pseudomonadota</taxon>
        <taxon>Alphaproteobacteria</taxon>
        <taxon>Hyphomonadales</taxon>
        <taxon>Hyphomonadaceae</taxon>
        <taxon>Henriciella</taxon>
    </lineage>
</organism>
<dbReference type="OrthoDB" id="7632609at2"/>
<protein>
    <submittedName>
        <fullName evidence="2">Uncharacterized protein</fullName>
    </submittedName>
</protein>
<comment type="caution">
    <text evidence="2">The sequence shown here is derived from an EMBL/GenBank/DDBJ whole genome shotgun (WGS) entry which is preliminary data.</text>
</comment>
<evidence type="ECO:0000256" key="1">
    <source>
        <dbReference type="SAM" id="SignalP"/>
    </source>
</evidence>
<evidence type="ECO:0000313" key="3">
    <source>
        <dbReference type="Proteomes" id="UP000265431"/>
    </source>
</evidence>
<proteinExistence type="predicted"/>
<name>A0A399QPE3_9PROT</name>
<dbReference type="EMBL" id="QWGB01000014">
    <property type="protein sequence ID" value="RIJ20351.1"/>
    <property type="molecule type" value="Genomic_DNA"/>
</dbReference>
<gene>
    <name evidence="2" type="ORF">D1224_14580</name>
</gene>
<keyword evidence="1" id="KW-0732">Signal</keyword>
<keyword evidence="3" id="KW-1185">Reference proteome</keyword>
<dbReference type="Proteomes" id="UP000265431">
    <property type="component" value="Unassembled WGS sequence"/>
</dbReference>